<reference evidence="1 2" key="1">
    <citation type="submission" date="2013-08" db="EMBL/GenBank/DDBJ databases">
        <authorList>
            <person name="Stouthamer R."/>
            <person name="Nunney L."/>
        </authorList>
    </citation>
    <scope>NUCLEOTIDE SEQUENCE [LARGE SCALE GENOMIC DNA]</scope>
    <source>
        <strain evidence="2">ann-1</strain>
    </source>
</reference>
<dbReference type="EMBL" id="CP006696">
    <property type="protein sequence ID" value="AIC11052.1"/>
    <property type="molecule type" value="Genomic_DNA"/>
</dbReference>
<dbReference type="KEGG" id="xfs:D934_03675"/>
<organism evidence="1 2">
    <name type="scientific">Xylella fastidiosa subsp. sandyi Ann-1</name>
    <dbReference type="NCBI Taxonomy" id="155920"/>
    <lineage>
        <taxon>Bacteria</taxon>
        <taxon>Pseudomonadati</taxon>
        <taxon>Pseudomonadota</taxon>
        <taxon>Gammaproteobacteria</taxon>
        <taxon>Lysobacterales</taxon>
        <taxon>Lysobacteraceae</taxon>
        <taxon>Xylella</taxon>
    </lineage>
</organism>
<accession>A0A060HDP1</accession>
<dbReference type="HOGENOM" id="CLU_3368135_0_0_6"/>
<proteinExistence type="predicted"/>
<dbReference type="AlphaFoldDB" id="A0A060HDP1"/>
<name>A0A060HDP1_XYLFS</name>
<gene>
    <name evidence="1" type="ORF">D934_03675</name>
</gene>
<evidence type="ECO:0000313" key="2">
    <source>
        <dbReference type="Proteomes" id="UP000027215"/>
    </source>
</evidence>
<protein>
    <submittedName>
        <fullName evidence="1">Uncharacterized protein</fullName>
    </submittedName>
</protein>
<evidence type="ECO:0000313" key="1">
    <source>
        <dbReference type="EMBL" id="AIC11052.1"/>
    </source>
</evidence>
<sequence>MDDTMQTIDSPSTGQLTVNKQIKHDEIIKSTVTDH</sequence>
<dbReference type="Proteomes" id="UP000027215">
    <property type="component" value="Chromosome"/>
</dbReference>